<feature type="region of interest" description="Disordered" evidence="1">
    <location>
        <begin position="1"/>
        <end position="42"/>
    </location>
</feature>
<reference evidence="2" key="1">
    <citation type="submission" date="2021-01" db="EMBL/GenBank/DDBJ databases">
        <authorList>
            <person name="Corre E."/>
            <person name="Pelletier E."/>
            <person name="Niang G."/>
            <person name="Scheremetjew M."/>
            <person name="Finn R."/>
            <person name="Kale V."/>
            <person name="Holt S."/>
            <person name="Cochrane G."/>
            <person name="Meng A."/>
            <person name="Brown T."/>
            <person name="Cohen L."/>
        </authorList>
    </citation>
    <scope>NUCLEOTIDE SEQUENCE</scope>
    <source>
        <strain evidence="2">CCMP3107</strain>
    </source>
</reference>
<protein>
    <submittedName>
        <fullName evidence="2">Uncharacterized protein</fullName>
    </submittedName>
</protein>
<evidence type="ECO:0000256" key="1">
    <source>
        <dbReference type="SAM" id="MobiDB-lite"/>
    </source>
</evidence>
<dbReference type="AlphaFoldDB" id="A0A7S3XSC4"/>
<feature type="compositionally biased region" description="Polar residues" evidence="1">
    <location>
        <begin position="139"/>
        <end position="151"/>
    </location>
</feature>
<accession>A0A7S3XSC4</accession>
<feature type="region of interest" description="Disordered" evidence="1">
    <location>
        <begin position="88"/>
        <end position="185"/>
    </location>
</feature>
<feature type="compositionally biased region" description="Basic and acidic residues" evidence="1">
    <location>
        <begin position="14"/>
        <end position="28"/>
    </location>
</feature>
<sequence>MADFFEGQRALRVHHGEGDEKSEREYRKRQFMKKREKKIEKKKEEAFEKEMKSMMKALVRPGDNFKASDSLTKDSELAKRTYGLMSKQEFQDTKKRIEEEEKEEKERKEKKEMKKKKRKKQKMMSTMSFDMDGEDAEVEQSTCPPSNSTITVEEAASKEKEVEQVLPGTSKKGDAKMRNDEASKKVENFNAAKALKSKLLNGSNETSGSSS</sequence>
<feature type="compositionally biased region" description="Basic and acidic residues" evidence="1">
    <location>
        <begin position="89"/>
        <end position="112"/>
    </location>
</feature>
<evidence type="ECO:0000313" key="2">
    <source>
        <dbReference type="EMBL" id="CAE0630853.1"/>
    </source>
</evidence>
<organism evidence="2">
    <name type="scientific">Heterosigma akashiwo</name>
    <name type="common">Chromophytic alga</name>
    <name type="synonym">Heterosigma carterae</name>
    <dbReference type="NCBI Taxonomy" id="2829"/>
    <lineage>
        <taxon>Eukaryota</taxon>
        <taxon>Sar</taxon>
        <taxon>Stramenopiles</taxon>
        <taxon>Ochrophyta</taxon>
        <taxon>Raphidophyceae</taxon>
        <taxon>Chattonellales</taxon>
        <taxon>Chattonellaceae</taxon>
        <taxon>Heterosigma</taxon>
    </lineage>
</organism>
<name>A0A7S3XSC4_HETAK</name>
<proteinExistence type="predicted"/>
<feature type="compositionally biased region" description="Basic residues" evidence="1">
    <location>
        <begin position="113"/>
        <end position="122"/>
    </location>
</feature>
<gene>
    <name evidence="2" type="ORF">HAKA00212_LOCUS9550</name>
</gene>
<dbReference type="EMBL" id="HBIU01020445">
    <property type="protein sequence ID" value="CAE0630853.1"/>
    <property type="molecule type" value="Transcribed_RNA"/>
</dbReference>
<feature type="compositionally biased region" description="Basic and acidic residues" evidence="1">
    <location>
        <begin position="171"/>
        <end position="185"/>
    </location>
</feature>